<keyword evidence="2" id="KW-1185">Reference proteome</keyword>
<dbReference type="PANTHER" id="PTHR38797:SF4">
    <property type="entry name" value="NUCLEAR PORE COMPLEX PROTEIN NUP85"/>
    <property type="match status" value="1"/>
</dbReference>
<dbReference type="OrthoDB" id="3350591at2759"/>
<dbReference type="Proteomes" id="UP000663193">
    <property type="component" value="Chromosome 1"/>
</dbReference>
<sequence>MSNSKAELPTLAGNWEQFSEGDVVHDQLSALKQHLAGKITADSCAQQISSTVPKAMVDGTAANDEDDSEDDYDAVYSAVYSIFTNLQHAAITNPQYQAPIITLLHAIKRLPTQTVHAPTLRKHADPGPEAIKWAELPNFSGQILDRYEYAKLQFDKSPSDHAAEWASINAWIARLVATDLKGPKDMDYFMHRASYNFLYVLDIRGHPSSTAAVPAAANLFRFAGPVVWRLCQDETPCSGPLIGIYSEKEVERVRVGGEVVFKGLGYSMERWGWWKERWGQLASDDGLGEDGKAHAREALEAMREAESSS</sequence>
<evidence type="ECO:0000313" key="2">
    <source>
        <dbReference type="Proteomes" id="UP000663193"/>
    </source>
</evidence>
<dbReference type="EMBL" id="CP069023">
    <property type="protein sequence ID" value="QRC90658.1"/>
    <property type="molecule type" value="Genomic_DNA"/>
</dbReference>
<evidence type="ECO:0000313" key="1">
    <source>
        <dbReference type="EMBL" id="QRC90658.1"/>
    </source>
</evidence>
<dbReference type="AlphaFoldDB" id="A0A7U2HTY5"/>
<dbReference type="InterPro" id="IPR053204">
    <property type="entry name" value="Oxopyrrolidines_Biosynth-assoc"/>
</dbReference>
<name>A0A7U2HTY5_PHANO</name>
<protein>
    <submittedName>
        <fullName evidence="1">Uncharacterized protein</fullName>
    </submittedName>
</protein>
<accession>A0A7U2HTY5</accession>
<reference evidence="2" key="1">
    <citation type="journal article" date="2021" name="BMC Genomics">
        <title>Chromosome-level genome assembly and manually-curated proteome of model necrotroph Parastagonospora nodorum Sn15 reveals a genome-wide trove of candidate effector homologs, and redundancy of virulence-related functions within an accessory chromosome.</title>
        <authorList>
            <person name="Bertazzoni S."/>
            <person name="Jones D.A.B."/>
            <person name="Phan H.T."/>
            <person name="Tan K.-C."/>
            <person name="Hane J.K."/>
        </authorList>
    </citation>
    <scope>NUCLEOTIDE SEQUENCE [LARGE SCALE GENOMIC DNA]</scope>
    <source>
        <strain evidence="2">SN15 / ATCC MYA-4574 / FGSC 10173)</strain>
    </source>
</reference>
<proteinExistence type="predicted"/>
<dbReference type="Pfam" id="PF12311">
    <property type="entry name" value="DUF3632"/>
    <property type="match status" value="1"/>
</dbReference>
<gene>
    <name evidence="1" type="ORF">JI435_001810</name>
</gene>
<dbReference type="VEuPathDB" id="FungiDB:JI435_001810"/>
<dbReference type="PANTHER" id="PTHR38797">
    <property type="entry name" value="NUCLEAR PORE COMPLEX PROTEIN NUP85-RELATED"/>
    <property type="match status" value="1"/>
</dbReference>
<organism evidence="1 2">
    <name type="scientific">Phaeosphaeria nodorum (strain SN15 / ATCC MYA-4574 / FGSC 10173)</name>
    <name type="common">Glume blotch fungus</name>
    <name type="synonym">Parastagonospora nodorum</name>
    <dbReference type="NCBI Taxonomy" id="321614"/>
    <lineage>
        <taxon>Eukaryota</taxon>
        <taxon>Fungi</taxon>
        <taxon>Dikarya</taxon>
        <taxon>Ascomycota</taxon>
        <taxon>Pezizomycotina</taxon>
        <taxon>Dothideomycetes</taxon>
        <taxon>Pleosporomycetidae</taxon>
        <taxon>Pleosporales</taxon>
        <taxon>Pleosporineae</taxon>
        <taxon>Phaeosphaeriaceae</taxon>
        <taxon>Parastagonospora</taxon>
    </lineage>
</organism>
<dbReference type="InterPro" id="IPR022085">
    <property type="entry name" value="OpdG"/>
</dbReference>